<evidence type="ECO:0000313" key="4">
    <source>
        <dbReference type="EMBL" id="GIJ60735.1"/>
    </source>
</evidence>
<feature type="compositionally biased region" description="Gly residues" evidence="1">
    <location>
        <begin position="152"/>
        <end position="166"/>
    </location>
</feature>
<keyword evidence="2" id="KW-0812">Transmembrane</keyword>
<protein>
    <submittedName>
        <fullName evidence="4">Uncharacterized protein</fullName>
    </submittedName>
</protein>
<gene>
    <name evidence="4" type="ORF">Vau01_082510</name>
</gene>
<organism evidence="4 5">
    <name type="scientific">Virgisporangium aurantiacum</name>
    <dbReference type="NCBI Taxonomy" id="175570"/>
    <lineage>
        <taxon>Bacteria</taxon>
        <taxon>Bacillati</taxon>
        <taxon>Actinomycetota</taxon>
        <taxon>Actinomycetes</taxon>
        <taxon>Micromonosporales</taxon>
        <taxon>Micromonosporaceae</taxon>
        <taxon>Virgisporangium</taxon>
    </lineage>
</organism>
<proteinExistence type="predicted"/>
<feature type="signal peptide" evidence="3">
    <location>
        <begin position="1"/>
        <end position="29"/>
    </location>
</feature>
<keyword evidence="2" id="KW-0472">Membrane</keyword>
<evidence type="ECO:0000313" key="5">
    <source>
        <dbReference type="Proteomes" id="UP000612585"/>
    </source>
</evidence>
<evidence type="ECO:0000256" key="2">
    <source>
        <dbReference type="SAM" id="Phobius"/>
    </source>
</evidence>
<keyword evidence="3" id="KW-0732">Signal</keyword>
<feature type="chain" id="PRO_5035191609" evidence="3">
    <location>
        <begin position="30"/>
        <end position="244"/>
    </location>
</feature>
<dbReference type="Proteomes" id="UP000612585">
    <property type="component" value="Unassembled WGS sequence"/>
</dbReference>
<feature type="region of interest" description="Disordered" evidence="1">
    <location>
        <begin position="152"/>
        <end position="191"/>
    </location>
</feature>
<name>A0A8J3ZF90_9ACTN</name>
<accession>A0A8J3ZF90</accession>
<dbReference type="EMBL" id="BOPG01000058">
    <property type="protein sequence ID" value="GIJ60735.1"/>
    <property type="molecule type" value="Genomic_DNA"/>
</dbReference>
<comment type="caution">
    <text evidence="4">The sequence shown here is derived from an EMBL/GenBank/DDBJ whole genome shotgun (WGS) entry which is preliminary data.</text>
</comment>
<reference evidence="4" key="1">
    <citation type="submission" date="2021-01" db="EMBL/GenBank/DDBJ databases">
        <title>Whole genome shotgun sequence of Virgisporangium aurantiacum NBRC 16421.</title>
        <authorList>
            <person name="Komaki H."/>
            <person name="Tamura T."/>
        </authorList>
    </citation>
    <scope>NUCLEOTIDE SEQUENCE</scope>
    <source>
        <strain evidence="4">NBRC 16421</strain>
    </source>
</reference>
<keyword evidence="5" id="KW-1185">Reference proteome</keyword>
<sequence length="244" mass="23347">MMNRWILRGLVTAGIAGAAWAISSTAASADTNTTVDAHVGIDFPVTSNGGESRGITADLGVDVTLGRPAERQARPPVAAIAVTAVVAPVSTSDGPAPTTVDATVTVSRSTVDATATVSRSTVDGGAAAEVEAVVLAEPAAAAVRAAVVLGPTGTGDDSGSGAGSGDTGTDPETETGDVGATGSGLDAVPDTDPLGVIGATTADGRAAIGGGALARTGAPAVGLVLLALLLMLAGAASYRAGARH</sequence>
<dbReference type="AlphaFoldDB" id="A0A8J3ZF90"/>
<keyword evidence="2" id="KW-1133">Transmembrane helix</keyword>
<evidence type="ECO:0000256" key="1">
    <source>
        <dbReference type="SAM" id="MobiDB-lite"/>
    </source>
</evidence>
<evidence type="ECO:0000256" key="3">
    <source>
        <dbReference type="SAM" id="SignalP"/>
    </source>
</evidence>
<feature type="transmembrane region" description="Helical" evidence="2">
    <location>
        <begin position="220"/>
        <end position="238"/>
    </location>
</feature>